<evidence type="ECO:0000256" key="2">
    <source>
        <dbReference type="ARBA" id="ARBA00022705"/>
    </source>
</evidence>
<sequence>MYAELAVDNTSLNTDRLFTYSVPSDMEFYMEVGKRVLVPFGRGNKLLEGLVVNLKRDLDSGLDADKLKPIQYVVDREPIMTLEMVELLGWMRERYLAKYTEVIKTIVPNGITMKAKKVVKVEMAIDETIVDPELAAYLNSKKRMALENLKRKFGEKNIQKDINRLCQMGCIEIEESVFQQVKKQYEKHVERRFKPEDADCIAETLSTRAVKQVEIVRLLSSRESISKKELLQAVNTSDSTIKSLEKKGLVETVEREVDRNPVGREVAHYSKIELNEAQRMVYDEIESLKHTKHLIHGVTGSGKTEVYLQLIESALERGEESIVLVPEIALTPQTLDRFMGRFGDRVAIYHSKLSNGERYDEWRKMRDGRAKVAIGTRSAVFAPFRNLGLIIMDEEHEQSYKSSMNPKYSTLEVAEKRCELEGARLVLGSATPSVETYYRAESGEFKLLEMNLRANENPLPNINLIDMREELYNGNKSIFSRELYMSMLEKLERREQIILFLNSRGFSKFVSCRSCGHVIKCSRCDISMTYHAEENRLVCHYCGESRKMVTECPECGSRYVKHMGLGTQKVEAEVRKHFPKAAVERMDLDTTGRKHSHEEILTRMKNREIDILIGTQMISKGLDFPDVTLVGVIIADTSLNIPDYKAPERTFQLMTQVAGRAGRSELEGRVVIQTYEPDHYSIQTAKDHDYMSFYSQEIMVRKLFRYPPFCELVDITVYGREESSVCKIASEVASRVKDSVSKSETLRNVEVLGPNPALIYRIKDRYRMKILIKARREDMSEIKTTLGALLSLNEKYAKEQVRVSIDINPSSII</sequence>
<reference evidence="15 16" key="1">
    <citation type="submission" date="2016-09" db="EMBL/GenBank/DDBJ databases">
        <title>Genome sequence of Eubacterium angustum.</title>
        <authorList>
            <person name="Poehlein A."/>
            <person name="Daniel R."/>
        </authorList>
    </citation>
    <scope>NUCLEOTIDE SEQUENCE [LARGE SCALE GENOMIC DNA]</scope>
    <source>
        <strain evidence="15 16">DSM 1989</strain>
    </source>
</reference>
<comment type="function">
    <text evidence="12">Initiates the restart of stalled replication forks, which reloads the replicative helicase on sites other than the origin of replication. Recognizes and binds to abandoned replication forks and remodels them to uncover a helicase loading site. Promotes assembly of the primosome at these replication forks.</text>
</comment>
<evidence type="ECO:0000256" key="9">
    <source>
        <dbReference type="ARBA" id="ARBA00023125"/>
    </source>
</evidence>
<dbReference type="FunFam" id="3.40.50.300:FF:000489">
    <property type="entry name" value="Primosome assembly protein PriA"/>
    <property type="match status" value="1"/>
</dbReference>
<dbReference type="OrthoDB" id="9759544at2"/>
<dbReference type="Gene3D" id="3.40.50.300">
    <property type="entry name" value="P-loop containing nucleotide triphosphate hydrolases"/>
    <property type="match status" value="2"/>
</dbReference>
<dbReference type="FunFam" id="3.40.1440.60:FF:000001">
    <property type="entry name" value="Primosomal protein N"/>
    <property type="match status" value="1"/>
</dbReference>
<evidence type="ECO:0000256" key="1">
    <source>
        <dbReference type="ARBA" id="ARBA00022515"/>
    </source>
</evidence>
<comment type="cofactor">
    <cofactor evidence="12">
        <name>Zn(2+)</name>
        <dbReference type="ChEBI" id="CHEBI:29105"/>
    </cofactor>
    <text evidence="12">Binds 2 zinc ions per subunit.</text>
</comment>
<evidence type="ECO:0000256" key="8">
    <source>
        <dbReference type="ARBA" id="ARBA00022840"/>
    </source>
</evidence>
<feature type="domain" description="Helicase ATP-binding" evidence="13">
    <location>
        <begin position="284"/>
        <end position="450"/>
    </location>
</feature>
<keyword evidence="8 12" id="KW-0067">ATP-binding</keyword>
<feature type="binding site" evidence="12">
    <location>
        <position position="552"/>
    </location>
    <ligand>
        <name>Zn(2+)</name>
        <dbReference type="ChEBI" id="CHEBI:29105"/>
        <label>1</label>
    </ligand>
</feature>
<dbReference type="PANTHER" id="PTHR30580">
    <property type="entry name" value="PRIMOSOMAL PROTEIN N"/>
    <property type="match status" value="1"/>
</dbReference>
<dbReference type="Pfam" id="PF17764">
    <property type="entry name" value="PriA_3primeBD"/>
    <property type="match status" value="1"/>
</dbReference>
<dbReference type="Gene3D" id="3.40.1440.60">
    <property type="entry name" value="PriA, 3(prime) DNA-binding domain"/>
    <property type="match status" value="1"/>
</dbReference>
<keyword evidence="2 12" id="KW-0235">DNA replication</keyword>
<dbReference type="EMBL" id="MKIE01000003">
    <property type="protein sequence ID" value="OHW62638.1"/>
    <property type="molecule type" value="Genomic_DNA"/>
</dbReference>
<dbReference type="STRING" id="39480.EUAN_12030"/>
<dbReference type="GO" id="GO:1990077">
    <property type="term" value="C:primosome complex"/>
    <property type="evidence" value="ECO:0007669"/>
    <property type="project" value="UniProtKB-UniRule"/>
</dbReference>
<dbReference type="Pfam" id="PF00270">
    <property type="entry name" value="DEAD"/>
    <property type="match status" value="1"/>
</dbReference>
<feature type="domain" description="Helicase C-terminal" evidence="14">
    <location>
        <begin position="525"/>
        <end position="704"/>
    </location>
</feature>
<organism evidence="15 16">
    <name type="scientific">Andreesenia angusta</name>
    <dbReference type="NCBI Taxonomy" id="39480"/>
    <lineage>
        <taxon>Bacteria</taxon>
        <taxon>Bacillati</taxon>
        <taxon>Bacillota</taxon>
        <taxon>Tissierellia</taxon>
        <taxon>Tissierellales</taxon>
        <taxon>Gottschalkiaceae</taxon>
        <taxon>Andreesenia</taxon>
    </lineage>
</organism>
<keyword evidence="6 12" id="KW-0347">Helicase</keyword>
<evidence type="ECO:0000256" key="5">
    <source>
        <dbReference type="ARBA" id="ARBA00022801"/>
    </source>
</evidence>
<dbReference type="Proteomes" id="UP000180254">
    <property type="component" value="Unassembled WGS sequence"/>
</dbReference>
<dbReference type="PANTHER" id="PTHR30580:SF0">
    <property type="entry name" value="PRIMOSOMAL PROTEIN N"/>
    <property type="match status" value="1"/>
</dbReference>
<dbReference type="GO" id="GO:0006302">
    <property type="term" value="P:double-strand break repair"/>
    <property type="evidence" value="ECO:0007669"/>
    <property type="project" value="InterPro"/>
</dbReference>
<evidence type="ECO:0000256" key="3">
    <source>
        <dbReference type="ARBA" id="ARBA00022723"/>
    </source>
</evidence>
<feature type="binding site" evidence="12">
    <location>
        <position position="524"/>
    </location>
    <ligand>
        <name>Zn(2+)</name>
        <dbReference type="ChEBI" id="CHEBI:29105"/>
        <label>2</label>
    </ligand>
</feature>
<comment type="catalytic activity">
    <reaction evidence="12">
        <text>Couples ATP hydrolysis with the unwinding of duplex DNA by translocating in the 3'-5' direction.</text>
        <dbReference type="EC" id="5.6.2.4"/>
    </reaction>
</comment>
<dbReference type="InterPro" id="IPR005259">
    <property type="entry name" value="PriA"/>
</dbReference>
<keyword evidence="1 12" id="KW-0639">Primosome</keyword>
<evidence type="ECO:0000256" key="7">
    <source>
        <dbReference type="ARBA" id="ARBA00022833"/>
    </source>
</evidence>
<comment type="catalytic activity">
    <reaction evidence="11 12">
        <text>ATP + H2O = ADP + phosphate + H(+)</text>
        <dbReference type="Rhea" id="RHEA:13065"/>
        <dbReference type="ChEBI" id="CHEBI:15377"/>
        <dbReference type="ChEBI" id="CHEBI:15378"/>
        <dbReference type="ChEBI" id="CHEBI:30616"/>
        <dbReference type="ChEBI" id="CHEBI:43474"/>
        <dbReference type="ChEBI" id="CHEBI:456216"/>
        <dbReference type="EC" id="5.6.2.4"/>
    </reaction>
</comment>
<dbReference type="NCBIfam" id="NF004066">
    <property type="entry name" value="PRK05580.1-3"/>
    <property type="match status" value="1"/>
</dbReference>
<dbReference type="GO" id="GO:0043138">
    <property type="term" value="F:3'-5' DNA helicase activity"/>
    <property type="evidence" value="ECO:0007669"/>
    <property type="project" value="UniProtKB-EC"/>
</dbReference>
<proteinExistence type="inferred from homology"/>
<comment type="caution">
    <text evidence="15">The sequence shown here is derived from an EMBL/GenBank/DDBJ whole genome shotgun (WGS) entry which is preliminary data.</text>
</comment>
<keyword evidence="7 12" id="KW-0862">Zinc</keyword>
<keyword evidence="16" id="KW-1185">Reference proteome</keyword>
<dbReference type="GO" id="GO:0003677">
    <property type="term" value="F:DNA binding"/>
    <property type="evidence" value="ECO:0007669"/>
    <property type="project" value="UniProtKB-UniRule"/>
</dbReference>
<name>A0A1S1V7R3_9FIRM</name>
<comment type="subunit">
    <text evidence="12">Component of the replication restart primosome.</text>
</comment>
<dbReference type="GO" id="GO:0005524">
    <property type="term" value="F:ATP binding"/>
    <property type="evidence" value="ECO:0007669"/>
    <property type="project" value="UniProtKB-UniRule"/>
</dbReference>
<dbReference type="InterPro" id="IPR042115">
    <property type="entry name" value="PriA_3primeBD_sf"/>
</dbReference>
<dbReference type="SMART" id="SM00487">
    <property type="entry name" value="DEXDc"/>
    <property type="match status" value="1"/>
</dbReference>
<dbReference type="InterPro" id="IPR041222">
    <property type="entry name" value="PriA_3primeBD"/>
</dbReference>
<gene>
    <name evidence="12 15" type="primary">priA</name>
    <name evidence="15" type="ORF">EUAN_12030</name>
</gene>
<dbReference type="GO" id="GO:0008270">
    <property type="term" value="F:zinc ion binding"/>
    <property type="evidence" value="ECO:0007669"/>
    <property type="project" value="UniProtKB-UniRule"/>
</dbReference>
<keyword evidence="4 12" id="KW-0547">Nucleotide-binding</keyword>
<dbReference type="InterPro" id="IPR027417">
    <property type="entry name" value="P-loop_NTPase"/>
</dbReference>
<dbReference type="NCBIfam" id="TIGR00595">
    <property type="entry name" value="priA"/>
    <property type="match status" value="1"/>
</dbReference>
<dbReference type="InterPro" id="IPR041236">
    <property type="entry name" value="PriA_C"/>
</dbReference>
<dbReference type="Pfam" id="PF00271">
    <property type="entry name" value="Helicase_C"/>
    <property type="match status" value="1"/>
</dbReference>
<evidence type="ECO:0000313" key="15">
    <source>
        <dbReference type="EMBL" id="OHW62638.1"/>
    </source>
</evidence>
<dbReference type="InterPro" id="IPR040498">
    <property type="entry name" value="PriA_CRR"/>
</dbReference>
<dbReference type="GO" id="GO:0006270">
    <property type="term" value="P:DNA replication initiation"/>
    <property type="evidence" value="ECO:0007669"/>
    <property type="project" value="TreeGrafter"/>
</dbReference>
<comment type="similarity">
    <text evidence="12">Belongs to the helicase family. PriA subfamily.</text>
</comment>
<evidence type="ECO:0000259" key="14">
    <source>
        <dbReference type="PROSITE" id="PS51194"/>
    </source>
</evidence>
<dbReference type="GO" id="GO:0006310">
    <property type="term" value="P:DNA recombination"/>
    <property type="evidence" value="ECO:0007669"/>
    <property type="project" value="InterPro"/>
</dbReference>
<feature type="binding site" evidence="12">
    <location>
        <position position="555"/>
    </location>
    <ligand>
        <name>Zn(2+)</name>
        <dbReference type="ChEBI" id="CHEBI:29105"/>
        <label>1</label>
    </ligand>
</feature>
<keyword evidence="10 12" id="KW-0413">Isomerase</keyword>
<dbReference type="Pfam" id="PF18319">
    <property type="entry name" value="Zn_ribbon_PriA"/>
    <property type="match status" value="1"/>
</dbReference>
<protein>
    <recommendedName>
        <fullName evidence="12">Replication restart protein PriA</fullName>
    </recommendedName>
    <alternativeName>
        <fullName evidence="12">ATP-dependent DNA helicase PriA</fullName>
        <ecNumber evidence="12">5.6.2.4</ecNumber>
    </alternativeName>
    <alternativeName>
        <fullName evidence="12">DNA 3'-5' helicase PriA</fullName>
    </alternativeName>
</protein>
<keyword evidence="3 12" id="KW-0479">Metal-binding</keyword>
<dbReference type="InterPro" id="IPR011545">
    <property type="entry name" value="DEAD/DEAH_box_helicase_dom"/>
</dbReference>
<feature type="binding site" evidence="12">
    <location>
        <position position="512"/>
    </location>
    <ligand>
        <name>Zn(2+)</name>
        <dbReference type="ChEBI" id="CHEBI:29105"/>
        <label>1</label>
    </ligand>
</feature>
<keyword evidence="9 12" id="KW-0238">DNA-binding</keyword>
<evidence type="ECO:0000256" key="10">
    <source>
        <dbReference type="ARBA" id="ARBA00023235"/>
    </source>
</evidence>
<feature type="binding site" evidence="12">
    <location>
        <position position="521"/>
    </location>
    <ligand>
        <name>Zn(2+)</name>
        <dbReference type="ChEBI" id="CHEBI:29105"/>
        <label>2</label>
    </ligand>
</feature>
<dbReference type="GO" id="GO:0006269">
    <property type="term" value="P:DNA replication, synthesis of primer"/>
    <property type="evidence" value="ECO:0007669"/>
    <property type="project" value="UniProtKB-KW"/>
</dbReference>
<dbReference type="SUPFAM" id="SSF52540">
    <property type="entry name" value="P-loop containing nucleoside triphosphate hydrolases"/>
    <property type="match status" value="2"/>
</dbReference>
<dbReference type="CDD" id="cd17929">
    <property type="entry name" value="DEXHc_priA"/>
    <property type="match status" value="1"/>
</dbReference>
<evidence type="ECO:0000256" key="12">
    <source>
        <dbReference type="HAMAP-Rule" id="MF_00983"/>
    </source>
</evidence>
<keyword evidence="5 12" id="KW-0378">Hydrolase</keyword>
<dbReference type="CDD" id="cd18804">
    <property type="entry name" value="SF2_C_priA"/>
    <property type="match status" value="1"/>
</dbReference>
<dbReference type="PROSITE" id="PS51194">
    <property type="entry name" value="HELICASE_CTER"/>
    <property type="match status" value="1"/>
</dbReference>
<evidence type="ECO:0000256" key="11">
    <source>
        <dbReference type="ARBA" id="ARBA00048988"/>
    </source>
</evidence>
<evidence type="ECO:0000256" key="6">
    <source>
        <dbReference type="ARBA" id="ARBA00022806"/>
    </source>
</evidence>
<dbReference type="SMART" id="SM00490">
    <property type="entry name" value="HELICc"/>
    <property type="match status" value="1"/>
</dbReference>
<dbReference type="InterPro" id="IPR001650">
    <property type="entry name" value="Helicase_C-like"/>
</dbReference>
<evidence type="ECO:0000259" key="13">
    <source>
        <dbReference type="PROSITE" id="PS51192"/>
    </source>
</evidence>
<dbReference type="EC" id="5.6.2.4" evidence="12"/>
<dbReference type="Pfam" id="PF18074">
    <property type="entry name" value="PriA_C"/>
    <property type="match status" value="1"/>
</dbReference>
<dbReference type="PROSITE" id="PS51192">
    <property type="entry name" value="HELICASE_ATP_BIND_1"/>
    <property type="match status" value="1"/>
</dbReference>
<accession>A0A1S1V7R3</accession>
<evidence type="ECO:0000256" key="4">
    <source>
        <dbReference type="ARBA" id="ARBA00022741"/>
    </source>
</evidence>
<dbReference type="InterPro" id="IPR014001">
    <property type="entry name" value="Helicase_ATP-bd"/>
</dbReference>
<feature type="binding site" evidence="12">
    <location>
        <position position="542"/>
    </location>
    <ligand>
        <name>Zn(2+)</name>
        <dbReference type="ChEBI" id="CHEBI:29105"/>
        <label>2</label>
    </ligand>
</feature>
<dbReference type="HAMAP" id="MF_00983">
    <property type="entry name" value="PriA"/>
    <property type="match status" value="1"/>
</dbReference>
<feature type="binding site" evidence="12">
    <location>
        <position position="539"/>
    </location>
    <ligand>
        <name>Zn(2+)</name>
        <dbReference type="ChEBI" id="CHEBI:29105"/>
        <label>2</label>
    </ligand>
</feature>
<dbReference type="AlphaFoldDB" id="A0A1S1V7R3"/>
<evidence type="ECO:0000313" key="16">
    <source>
        <dbReference type="Proteomes" id="UP000180254"/>
    </source>
</evidence>
<dbReference type="GO" id="GO:0016887">
    <property type="term" value="F:ATP hydrolysis activity"/>
    <property type="evidence" value="ECO:0007669"/>
    <property type="project" value="RHEA"/>
</dbReference>
<feature type="binding site" evidence="12">
    <location>
        <position position="515"/>
    </location>
    <ligand>
        <name>Zn(2+)</name>
        <dbReference type="ChEBI" id="CHEBI:29105"/>
        <label>1</label>
    </ligand>
</feature>